<dbReference type="InterPro" id="IPR029058">
    <property type="entry name" value="AB_hydrolase_fold"/>
</dbReference>
<protein>
    <submittedName>
        <fullName evidence="3">Uncharacterized protein</fullName>
    </submittedName>
</protein>
<accession>A0AB34J6N2</accession>
<sequence length="512" mass="55521">MRREQRRRSQPRGDGMHADGVVVDAEAVGRVCVPQRRRRRTLLGEEHWLRLAAAPHLLQLAQWPRLAAAAPMDLEEATEMCIASLPDPEQMTQPLTRVVQLVVDAVHRGDRPATARAMQVLFDVSCSGSGTKVLVERAASHAAGVAVLLLGYAGSALSIFGPQVSLYQRLGMKVVATVASGLCDYKAAEAAFDAQCERVILALAGVKKIVVHCMSNNGQGLWAMLLHKKGHALRSRVAAVVYDCAAARPIKAIRAEAVDDASLFDSLESFAHVVKSTVFLPLIQHRVEVSAPDGSEQPLTMRHGSLRGPIETAAKYLVEWLASHNTVNDNFWASRARPSGLSVQEYDARHCPFVPVLCLTTPDDLVISREAVVDWYEYLVEASGGCRDVQLEVADSGSHCMIAQRHKDFYEAAIAAFVGRAGLNDEQAPIKIAHGRGSEEASPLAALLEPAGLGHLSALFSACQLDLDGLCQQYASAGRVQFIAMCKDKVGVPNLSERQRIANVIAKRVKEQ</sequence>
<name>A0AB34J6N2_PRYPA</name>
<gene>
    <name evidence="3" type="ORF">AB1Y20_003941</name>
</gene>
<evidence type="ECO:0000313" key="4">
    <source>
        <dbReference type="Proteomes" id="UP001515480"/>
    </source>
</evidence>
<dbReference type="EMBL" id="JBGBPQ010000012">
    <property type="protein sequence ID" value="KAL1514856.1"/>
    <property type="molecule type" value="Genomic_DNA"/>
</dbReference>
<dbReference type="AlphaFoldDB" id="A0AB34J6N2"/>
<keyword evidence="2" id="KW-0812">Transmembrane</keyword>
<feature type="compositionally biased region" description="Basic residues" evidence="1">
    <location>
        <begin position="1"/>
        <end position="10"/>
    </location>
</feature>
<organism evidence="3 4">
    <name type="scientific">Prymnesium parvum</name>
    <name type="common">Toxic golden alga</name>
    <dbReference type="NCBI Taxonomy" id="97485"/>
    <lineage>
        <taxon>Eukaryota</taxon>
        <taxon>Haptista</taxon>
        <taxon>Haptophyta</taxon>
        <taxon>Prymnesiophyceae</taxon>
        <taxon>Prymnesiales</taxon>
        <taxon>Prymnesiaceae</taxon>
        <taxon>Prymnesium</taxon>
    </lineage>
</organism>
<keyword evidence="2" id="KW-0472">Membrane</keyword>
<evidence type="ECO:0000256" key="2">
    <source>
        <dbReference type="SAM" id="Phobius"/>
    </source>
</evidence>
<proteinExistence type="predicted"/>
<dbReference type="SUPFAM" id="SSF53474">
    <property type="entry name" value="alpha/beta-Hydrolases"/>
    <property type="match status" value="1"/>
</dbReference>
<comment type="caution">
    <text evidence="3">The sequence shown here is derived from an EMBL/GenBank/DDBJ whole genome shotgun (WGS) entry which is preliminary data.</text>
</comment>
<evidence type="ECO:0000313" key="3">
    <source>
        <dbReference type="EMBL" id="KAL1514856.1"/>
    </source>
</evidence>
<keyword evidence="2" id="KW-1133">Transmembrane helix</keyword>
<reference evidence="3 4" key="1">
    <citation type="journal article" date="2024" name="Science">
        <title>Giant polyketide synthase enzymes in the biosynthesis of giant marine polyether toxins.</title>
        <authorList>
            <person name="Fallon T.R."/>
            <person name="Shende V.V."/>
            <person name="Wierzbicki I.H."/>
            <person name="Pendleton A.L."/>
            <person name="Watervoot N.F."/>
            <person name="Auber R.P."/>
            <person name="Gonzalez D.J."/>
            <person name="Wisecaver J.H."/>
            <person name="Moore B.S."/>
        </authorList>
    </citation>
    <scope>NUCLEOTIDE SEQUENCE [LARGE SCALE GENOMIC DNA]</scope>
    <source>
        <strain evidence="3 4">12B1</strain>
    </source>
</reference>
<dbReference type="Proteomes" id="UP001515480">
    <property type="component" value="Unassembled WGS sequence"/>
</dbReference>
<keyword evidence="4" id="KW-1185">Reference proteome</keyword>
<evidence type="ECO:0000256" key="1">
    <source>
        <dbReference type="SAM" id="MobiDB-lite"/>
    </source>
</evidence>
<feature type="transmembrane region" description="Helical" evidence="2">
    <location>
        <begin position="142"/>
        <end position="160"/>
    </location>
</feature>
<feature type="region of interest" description="Disordered" evidence="1">
    <location>
        <begin position="1"/>
        <end position="20"/>
    </location>
</feature>